<gene>
    <name evidence="4" type="ORF">TEOVI_000400500</name>
</gene>
<dbReference type="InterPro" id="IPR001623">
    <property type="entry name" value="DnaJ_domain"/>
</dbReference>
<evidence type="ECO:0000256" key="1">
    <source>
        <dbReference type="SAM" id="Coils"/>
    </source>
</evidence>
<feature type="compositionally biased region" description="Low complexity" evidence="2">
    <location>
        <begin position="240"/>
        <end position="253"/>
    </location>
</feature>
<dbReference type="PROSITE" id="PS50076">
    <property type="entry name" value="DNAJ_2"/>
    <property type="match status" value="1"/>
</dbReference>
<dbReference type="GeneID" id="92377945"/>
<keyword evidence="5" id="KW-1185">Reference proteome</keyword>
<dbReference type="Gene3D" id="1.10.287.110">
    <property type="entry name" value="DnaJ domain"/>
    <property type="match status" value="1"/>
</dbReference>
<protein>
    <submittedName>
        <fullName evidence="4">Chaperone protein DNAj, putative</fullName>
    </submittedName>
</protein>
<dbReference type="InterPro" id="IPR036869">
    <property type="entry name" value="J_dom_sf"/>
</dbReference>
<dbReference type="EMBL" id="CZPT02001860">
    <property type="protein sequence ID" value="SCU72428.1"/>
    <property type="molecule type" value="Genomic_DNA"/>
</dbReference>
<proteinExistence type="predicted"/>
<feature type="compositionally biased region" description="Polar residues" evidence="2">
    <location>
        <begin position="205"/>
        <end position="220"/>
    </location>
</feature>
<keyword evidence="1" id="KW-0175">Coiled coil</keyword>
<feature type="domain" description="J" evidence="3">
    <location>
        <begin position="10"/>
        <end position="75"/>
    </location>
</feature>
<dbReference type="Proteomes" id="UP000195570">
    <property type="component" value="Unassembled WGS sequence"/>
</dbReference>
<reference evidence="4" key="1">
    <citation type="submission" date="2016-09" db="EMBL/GenBank/DDBJ databases">
        <authorList>
            <person name="Hebert L."/>
            <person name="Moumen B."/>
        </authorList>
    </citation>
    <scope>NUCLEOTIDE SEQUENCE [LARGE SCALE GENOMIC DNA]</scope>
    <source>
        <strain evidence="4">OVI</strain>
    </source>
</reference>
<name>A0A1G4IIV8_TRYEQ</name>
<dbReference type="PRINTS" id="PR00625">
    <property type="entry name" value="JDOMAIN"/>
</dbReference>
<feature type="coiled-coil region" evidence="1">
    <location>
        <begin position="165"/>
        <end position="192"/>
    </location>
</feature>
<comment type="caution">
    <text evidence="4">The sequence shown here is derived from an EMBL/GenBank/DDBJ whole genome shotgun (WGS) entry which is preliminary data.</text>
</comment>
<dbReference type="InterPro" id="IPR018253">
    <property type="entry name" value="DnaJ_domain_CS"/>
</dbReference>
<organism evidence="4 5">
    <name type="scientific">Trypanosoma equiperdum</name>
    <dbReference type="NCBI Taxonomy" id="5694"/>
    <lineage>
        <taxon>Eukaryota</taxon>
        <taxon>Discoba</taxon>
        <taxon>Euglenozoa</taxon>
        <taxon>Kinetoplastea</taxon>
        <taxon>Metakinetoplastina</taxon>
        <taxon>Trypanosomatida</taxon>
        <taxon>Trypanosomatidae</taxon>
        <taxon>Trypanosoma</taxon>
    </lineage>
</organism>
<dbReference type="SMART" id="SM00271">
    <property type="entry name" value="DnaJ"/>
    <property type="match status" value="1"/>
</dbReference>
<evidence type="ECO:0000313" key="4">
    <source>
        <dbReference type="EMBL" id="SCU72428.1"/>
    </source>
</evidence>
<evidence type="ECO:0000313" key="5">
    <source>
        <dbReference type="Proteomes" id="UP000195570"/>
    </source>
</evidence>
<dbReference type="PANTHER" id="PTHR44272:SF3">
    <property type="entry name" value="J DOMAIN-CONTAINING PROTEIN"/>
    <property type="match status" value="1"/>
</dbReference>
<dbReference type="CDD" id="cd06257">
    <property type="entry name" value="DnaJ"/>
    <property type="match status" value="1"/>
</dbReference>
<evidence type="ECO:0000256" key="2">
    <source>
        <dbReference type="SAM" id="MobiDB-lite"/>
    </source>
</evidence>
<dbReference type="AlphaFoldDB" id="A0A1G4IIV8"/>
<feature type="region of interest" description="Disordered" evidence="2">
    <location>
        <begin position="202"/>
        <end position="270"/>
    </location>
</feature>
<dbReference type="RefSeq" id="XP_067082927.1">
    <property type="nucleotide sequence ID" value="XM_067226826.1"/>
</dbReference>
<accession>A0A1G4IIV8</accession>
<dbReference type="Pfam" id="PF00226">
    <property type="entry name" value="DnaJ"/>
    <property type="match status" value="1"/>
</dbReference>
<dbReference type="PROSITE" id="PS00636">
    <property type="entry name" value="DNAJ_1"/>
    <property type="match status" value="1"/>
</dbReference>
<evidence type="ECO:0000259" key="3">
    <source>
        <dbReference type="PROSITE" id="PS50076"/>
    </source>
</evidence>
<dbReference type="PANTHER" id="PTHR44272">
    <property type="entry name" value="DNAJ DOMAIN (PROKARYOTIC HEAT SHOCK PROTEIN)"/>
    <property type="match status" value="1"/>
</dbReference>
<dbReference type="SUPFAM" id="SSF46565">
    <property type="entry name" value="Chaperone J-domain"/>
    <property type="match status" value="1"/>
</dbReference>
<dbReference type="InterPro" id="IPR052812">
    <property type="entry name" value="Plant_DnaJ_domain"/>
</dbReference>
<sequence>MNNDLERSRRLYQTLHLPDFSSIEEVRQAYKTLVLKYHPDKNLHDPTAAERFRCVTLAYEILSNEEKKRKYDTALRVRQPLGVGSVRCGSTTPRSVAKGGKVPTHCATTSIYEELNTYALRKAERPGRRAPSVSTPRGVRPSLYTKEQRMFFRKREKEHQAELRKRWEQEKREQWEREREALRKQQMRREETQHIFQLHRAVNSARRTNSSRVQRGTSAHISADNGRPTVRSSAAQHPRMSTSISSSMFTPSPRTRCASTDGLSKRMGTRNRSVVNNESETVLHRRVGRESEQRIRPTGLRPRGAALIESENTVRRAIEAAAGLRMKLLYLQTKELWQRAVYVEENHLAREVLHLLEEERRYPMFANNPGFFISMCNRQYKMLYTDEAISFATIVLQERESTRRLSIKQEYESTLLSYRCMLSLFQRKLVMNKLLRRQRGRIEEEERLFRNMLYVSMHECGARHQLQEAEKDEVTQLIRRRANERHIVYMKYGEQARLAERKSNAVITASLQKEVERLQHALKSLAVQLPYERELRFISDISARAAVNVNEAKPDISVVPPCGVTVQTRSEASGAQRDPQKTFHRRVSSVGDGSNFNVKLSATAKRGSSPGCAVRRERAALAQQLRKPQG</sequence>
<dbReference type="VEuPathDB" id="TriTrypDB:TEOVI_000400500"/>